<evidence type="ECO:0000256" key="1">
    <source>
        <dbReference type="SAM" id="MobiDB-lite"/>
    </source>
</evidence>
<evidence type="ECO:0008006" key="4">
    <source>
        <dbReference type="Google" id="ProtNLM"/>
    </source>
</evidence>
<sequence>MADNSEEFEVFHPDNDKSNVNIPDNSKLLDGSPTVTTKICKVAVTPSSPISKMSSNGDSYLGTGGISQASSKSKLLDPLLTPVDTTGSSKFLYVKEKFRRPSFLLDIGCRTPKDGRPSSQRIGNLKKDLSLNVFAEQVPPTVPPNTPSPSGWRSPSALELFDSKIDINQNDNSLYGSDTSSQVTTKALASEPDNTIKTNVSNEPFLKIDKPRSLLPQDYNIDSSYTLNWSDHLSYLKPSRSVQPGLRSLGSNSIMKSLWHNRIQKPVQHHCFMSDITDVRQMEHALLQLLEDFHSGKLRAFAKDCSMEQMQGIREQQERLARLHFDLCAQQDLFAPLSEEGLLANQENMKKLMGSLEQLSLSIEKLQLFSKDVTQ</sequence>
<dbReference type="PANTHER" id="PTHR13400:SF4">
    <property type="entry name" value="COILED-COIL DOMAIN-CONTAINING PROTEIN 28A-LIKE PROTEIN"/>
    <property type="match status" value="1"/>
</dbReference>
<dbReference type="Pfam" id="PF13270">
    <property type="entry name" value="CCDC28"/>
    <property type="match status" value="1"/>
</dbReference>
<evidence type="ECO:0000313" key="3">
    <source>
        <dbReference type="Proteomes" id="UP001372834"/>
    </source>
</evidence>
<dbReference type="InterPro" id="IPR025271">
    <property type="entry name" value="CCDC28"/>
</dbReference>
<reference evidence="2 3" key="1">
    <citation type="submission" date="2023-10" db="EMBL/GenBank/DDBJ databases">
        <title>Genomes of two closely related lineages of the louse Polyplax serrata with different host specificities.</title>
        <authorList>
            <person name="Martinu J."/>
            <person name="Tarabai H."/>
            <person name="Stefka J."/>
            <person name="Hypsa V."/>
        </authorList>
    </citation>
    <scope>NUCLEOTIDE SEQUENCE [LARGE SCALE GENOMIC DNA]</scope>
    <source>
        <strain evidence="2">HR10_N</strain>
    </source>
</reference>
<accession>A0AAN8PRE3</accession>
<protein>
    <recommendedName>
        <fullName evidence="4">Coiled-coil domain-containing protein 28B</fullName>
    </recommendedName>
</protein>
<gene>
    <name evidence="2" type="ORF">RUM43_013913</name>
</gene>
<feature type="region of interest" description="Disordered" evidence="1">
    <location>
        <begin position="1"/>
        <end position="26"/>
    </location>
</feature>
<dbReference type="AlphaFoldDB" id="A0AAN8PRE3"/>
<dbReference type="PANTHER" id="PTHR13400">
    <property type="entry name" value="CHEMOKINE C-C MOTIF RECEPTOR 1"/>
    <property type="match status" value="1"/>
</dbReference>
<name>A0AAN8PRE3_POLSC</name>
<proteinExistence type="predicted"/>
<dbReference type="EMBL" id="JAWJWE010000008">
    <property type="protein sequence ID" value="KAK6631847.1"/>
    <property type="molecule type" value="Genomic_DNA"/>
</dbReference>
<comment type="caution">
    <text evidence="2">The sequence shown here is derived from an EMBL/GenBank/DDBJ whole genome shotgun (WGS) entry which is preliminary data.</text>
</comment>
<evidence type="ECO:0000313" key="2">
    <source>
        <dbReference type="EMBL" id="KAK6631847.1"/>
    </source>
</evidence>
<organism evidence="2 3">
    <name type="scientific">Polyplax serrata</name>
    <name type="common">Common mouse louse</name>
    <dbReference type="NCBI Taxonomy" id="468196"/>
    <lineage>
        <taxon>Eukaryota</taxon>
        <taxon>Metazoa</taxon>
        <taxon>Ecdysozoa</taxon>
        <taxon>Arthropoda</taxon>
        <taxon>Hexapoda</taxon>
        <taxon>Insecta</taxon>
        <taxon>Pterygota</taxon>
        <taxon>Neoptera</taxon>
        <taxon>Paraneoptera</taxon>
        <taxon>Psocodea</taxon>
        <taxon>Troctomorpha</taxon>
        <taxon>Phthiraptera</taxon>
        <taxon>Anoplura</taxon>
        <taxon>Polyplacidae</taxon>
        <taxon>Polyplax</taxon>
    </lineage>
</organism>
<dbReference type="Proteomes" id="UP001372834">
    <property type="component" value="Unassembled WGS sequence"/>
</dbReference>